<keyword evidence="2" id="KW-0238">DNA-binding</keyword>
<keyword evidence="3" id="KW-1185">Reference proteome</keyword>
<dbReference type="GO" id="GO:0003677">
    <property type="term" value="F:DNA binding"/>
    <property type="evidence" value="ECO:0007669"/>
    <property type="project" value="UniProtKB-KW"/>
</dbReference>
<evidence type="ECO:0000313" key="2">
    <source>
        <dbReference type="EMBL" id="RJO77251.1"/>
    </source>
</evidence>
<dbReference type="Pfam" id="PF12728">
    <property type="entry name" value="HTH_17"/>
    <property type="match status" value="1"/>
</dbReference>
<reference evidence="2 3" key="1">
    <citation type="submission" date="2018-09" db="EMBL/GenBank/DDBJ databases">
        <title>YIM PH21274 draft genome.</title>
        <authorList>
            <person name="Miao C."/>
        </authorList>
    </citation>
    <scope>NUCLEOTIDE SEQUENCE [LARGE SCALE GENOMIC DNA]</scope>
    <source>
        <strain evidence="2 3">YIM PH 21724</strain>
    </source>
</reference>
<evidence type="ECO:0000313" key="3">
    <source>
        <dbReference type="Proteomes" id="UP000266677"/>
    </source>
</evidence>
<protein>
    <submittedName>
        <fullName evidence="2">DNA-binding protein</fullName>
    </submittedName>
</protein>
<evidence type="ECO:0000259" key="1">
    <source>
        <dbReference type="Pfam" id="PF12728"/>
    </source>
</evidence>
<gene>
    <name evidence="2" type="ORF">D5S18_11375</name>
</gene>
<proteinExistence type="predicted"/>
<name>A0A3A4KEU7_9NOCA</name>
<feature type="domain" description="Helix-turn-helix" evidence="1">
    <location>
        <begin position="76"/>
        <end position="121"/>
    </location>
</feature>
<dbReference type="Proteomes" id="UP000266677">
    <property type="component" value="Unassembled WGS sequence"/>
</dbReference>
<dbReference type="OrthoDB" id="26212at2"/>
<dbReference type="EMBL" id="QZFU01000016">
    <property type="protein sequence ID" value="RJO77251.1"/>
    <property type="molecule type" value="Genomic_DNA"/>
</dbReference>
<organism evidence="2 3">
    <name type="scientific">Nocardia panacis</name>
    <dbReference type="NCBI Taxonomy" id="2340916"/>
    <lineage>
        <taxon>Bacteria</taxon>
        <taxon>Bacillati</taxon>
        <taxon>Actinomycetota</taxon>
        <taxon>Actinomycetes</taxon>
        <taxon>Mycobacteriales</taxon>
        <taxon>Nocardiaceae</taxon>
        <taxon>Nocardia</taxon>
    </lineage>
</organism>
<accession>A0A3A4KEU7</accession>
<dbReference type="InterPro" id="IPR041657">
    <property type="entry name" value="HTH_17"/>
</dbReference>
<dbReference type="NCBIfam" id="TIGR01764">
    <property type="entry name" value="excise"/>
    <property type="match status" value="1"/>
</dbReference>
<dbReference type="InterPro" id="IPR010093">
    <property type="entry name" value="SinI_DNA-bd"/>
</dbReference>
<sequence>MTPEAGPNGTEQANQALCQLNRILDSDSSGSDVTIRVEADDRIVTVSRTVAEVLRQVLANTAAGQAVSVVPMHAEFTTQQAADILNVSRPYLVKLLDAGEIEYRKVGSHRRIKAASLAAYRHQSEVESRRAADELTELTEEMGLY</sequence>
<comment type="caution">
    <text evidence="2">The sequence shown here is derived from an EMBL/GenBank/DDBJ whole genome shotgun (WGS) entry which is preliminary data.</text>
</comment>
<dbReference type="AlphaFoldDB" id="A0A3A4KEU7"/>